<reference evidence="1" key="1">
    <citation type="journal article" date="2014" name="Front. Microbiol.">
        <title>High frequency of phylogenetically diverse reductive dehalogenase-homologous genes in deep subseafloor sedimentary metagenomes.</title>
        <authorList>
            <person name="Kawai M."/>
            <person name="Futagami T."/>
            <person name="Toyoda A."/>
            <person name="Takaki Y."/>
            <person name="Nishi S."/>
            <person name="Hori S."/>
            <person name="Arai W."/>
            <person name="Tsubouchi T."/>
            <person name="Morono Y."/>
            <person name="Uchiyama I."/>
            <person name="Ito T."/>
            <person name="Fujiyama A."/>
            <person name="Inagaki F."/>
            <person name="Takami H."/>
        </authorList>
    </citation>
    <scope>NUCLEOTIDE SEQUENCE</scope>
    <source>
        <strain evidence="1">Expedition CK06-06</strain>
    </source>
</reference>
<sequence>HGTVPFANVEIKNVECPMPLGYLFELFTQKFLKREASNHFIAENLRIFFLDDYGIDDLTTDDHYINVIYPMQNFAFFVLDNLKKDIQRIDKTYIEDNSYKLINRVKAGVFKGTKGNEKSFFSRDLSGVELNLSLAIKKDNDCCDCC</sequence>
<feature type="non-terminal residue" evidence="1">
    <location>
        <position position="1"/>
    </location>
</feature>
<evidence type="ECO:0000313" key="1">
    <source>
        <dbReference type="EMBL" id="GAH04168.1"/>
    </source>
</evidence>
<proteinExistence type="predicted"/>
<organism evidence="1">
    <name type="scientific">marine sediment metagenome</name>
    <dbReference type="NCBI Taxonomy" id="412755"/>
    <lineage>
        <taxon>unclassified sequences</taxon>
        <taxon>metagenomes</taxon>
        <taxon>ecological metagenomes</taxon>
    </lineage>
</organism>
<protein>
    <submittedName>
        <fullName evidence="1">Uncharacterized protein</fullName>
    </submittedName>
</protein>
<comment type="caution">
    <text evidence="1">The sequence shown here is derived from an EMBL/GenBank/DDBJ whole genome shotgun (WGS) entry which is preliminary data.</text>
</comment>
<gene>
    <name evidence="1" type="ORF">S01H4_46144</name>
</gene>
<accession>X1E683</accession>
<dbReference type="AlphaFoldDB" id="X1E683"/>
<dbReference type="EMBL" id="BART01025759">
    <property type="protein sequence ID" value="GAH04168.1"/>
    <property type="molecule type" value="Genomic_DNA"/>
</dbReference>
<name>X1E683_9ZZZZ</name>